<protein>
    <submittedName>
        <fullName evidence="2">Uncharacterized protein</fullName>
    </submittedName>
</protein>
<evidence type="ECO:0000256" key="1">
    <source>
        <dbReference type="SAM" id="Phobius"/>
    </source>
</evidence>
<dbReference type="EMBL" id="BART01012854">
    <property type="protein sequence ID" value="GAG86181.1"/>
    <property type="molecule type" value="Genomic_DNA"/>
</dbReference>
<comment type="caution">
    <text evidence="2">The sequence shown here is derived from an EMBL/GenBank/DDBJ whole genome shotgun (WGS) entry which is preliminary data.</text>
</comment>
<keyword evidence="1" id="KW-0812">Transmembrane</keyword>
<accession>X1CPK1</accession>
<dbReference type="AlphaFoldDB" id="X1CPK1"/>
<gene>
    <name evidence="2" type="ORF">S01H4_26599</name>
</gene>
<keyword evidence="1" id="KW-1133">Transmembrane helix</keyword>
<proteinExistence type="predicted"/>
<name>X1CPK1_9ZZZZ</name>
<keyword evidence="1" id="KW-0472">Membrane</keyword>
<organism evidence="2">
    <name type="scientific">marine sediment metagenome</name>
    <dbReference type="NCBI Taxonomy" id="412755"/>
    <lineage>
        <taxon>unclassified sequences</taxon>
        <taxon>metagenomes</taxon>
        <taxon>ecological metagenomes</taxon>
    </lineage>
</organism>
<feature type="transmembrane region" description="Helical" evidence="1">
    <location>
        <begin position="12"/>
        <end position="33"/>
    </location>
</feature>
<sequence>MADPITIAKTSSAIISFIKKILAHITCCIIYYYNDPGPYIFNRN</sequence>
<evidence type="ECO:0000313" key="2">
    <source>
        <dbReference type="EMBL" id="GAG86181.1"/>
    </source>
</evidence>
<reference evidence="2" key="1">
    <citation type="journal article" date="2014" name="Front. Microbiol.">
        <title>High frequency of phylogenetically diverse reductive dehalogenase-homologous genes in deep subseafloor sedimentary metagenomes.</title>
        <authorList>
            <person name="Kawai M."/>
            <person name="Futagami T."/>
            <person name="Toyoda A."/>
            <person name="Takaki Y."/>
            <person name="Nishi S."/>
            <person name="Hori S."/>
            <person name="Arai W."/>
            <person name="Tsubouchi T."/>
            <person name="Morono Y."/>
            <person name="Uchiyama I."/>
            <person name="Ito T."/>
            <person name="Fujiyama A."/>
            <person name="Inagaki F."/>
            <person name="Takami H."/>
        </authorList>
    </citation>
    <scope>NUCLEOTIDE SEQUENCE</scope>
    <source>
        <strain evidence="2">Expedition CK06-06</strain>
    </source>
</reference>